<keyword evidence="2" id="KW-0472">Membrane</keyword>
<dbReference type="RefSeq" id="WP_015202225.1">
    <property type="nucleotide sequence ID" value="NC_019753.1"/>
</dbReference>
<dbReference type="KEGG" id="cep:Cri9333_1201"/>
<gene>
    <name evidence="3" type="ORF">Cri9333_1201</name>
</gene>
<dbReference type="PATRIC" id="fig|1173022.3.peg.1300"/>
<dbReference type="STRING" id="1173022.Cri9333_1201"/>
<proteinExistence type="predicted"/>
<sequence>MTAQAKKPTGSVTKTSNPPYPFRTTVLLILLAGNFLVAGIYFHLINP</sequence>
<evidence type="ECO:0000256" key="1">
    <source>
        <dbReference type="SAM" id="MobiDB-lite"/>
    </source>
</evidence>
<reference evidence="3 4" key="1">
    <citation type="submission" date="2012-06" db="EMBL/GenBank/DDBJ databases">
        <title>Finished chromosome of genome of Crinalium epipsammum PCC 9333.</title>
        <authorList>
            <consortium name="US DOE Joint Genome Institute"/>
            <person name="Gugger M."/>
            <person name="Coursin T."/>
            <person name="Rippka R."/>
            <person name="Tandeau De Marsac N."/>
            <person name="Huntemann M."/>
            <person name="Wei C.-L."/>
            <person name="Han J."/>
            <person name="Detter J.C."/>
            <person name="Han C."/>
            <person name="Tapia R."/>
            <person name="Davenport K."/>
            <person name="Daligault H."/>
            <person name="Erkkila T."/>
            <person name="Gu W."/>
            <person name="Munk A.C.C."/>
            <person name="Teshima H."/>
            <person name="Xu Y."/>
            <person name="Chain P."/>
            <person name="Chen A."/>
            <person name="Krypides N."/>
            <person name="Mavromatis K."/>
            <person name="Markowitz V."/>
            <person name="Szeto E."/>
            <person name="Ivanova N."/>
            <person name="Mikhailova N."/>
            <person name="Ovchinnikova G."/>
            <person name="Pagani I."/>
            <person name="Pati A."/>
            <person name="Goodwin L."/>
            <person name="Peters L."/>
            <person name="Pitluck S."/>
            <person name="Woyke T."/>
            <person name="Kerfeld C."/>
        </authorList>
    </citation>
    <scope>NUCLEOTIDE SEQUENCE [LARGE SCALE GENOMIC DNA]</scope>
    <source>
        <strain evidence="3 4">PCC 9333</strain>
    </source>
</reference>
<keyword evidence="4" id="KW-1185">Reference proteome</keyword>
<evidence type="ECO:0000313" key="3">
    <source>
        <dbReference type="EMBL" id="AFZ12103.1"/>
    </source>
</evidence>
<dbReference type="OrthoDB" id="428101at2"/>
<organism evidence="3 4">
    <name type="scientific">Crinalium epipsammum PCC 9333</name>
    <dbReference type="NCBI Taxonomy" id="1173022"/>
    <lineage>
        <taxon>Bacteria</taxon>
        <taxon>Bacillati</taxon>
        <taxon>Cyanobacteriota</taxon>
        <taxon>Cyanophyceae</taxon>
        <taxon>Gomontiellales</taxon>
        <taxon>Gomontiellaceae</taxon>
        <taxon>Crinalium</taxon>
    </lineage>
</organism>
<evidence type="ECO:0000313" key="4">
    <source>
        <dbReference type="Proteomes" id="UP000010472"/>
    </source>
</evidence>
<keyword evidence="2" id="KW-1133">Transmembrane helix</keyword>
<dbReference type="AlphaFoldDB" id="K9VVH9"/>
<keyword evidence="2" id="KW-0812">Transmembrane</keyword>
<dbReference type="Pfam" id="PF08078">
    <property type="entry name" value="PsaX"/>
    <property type="match status" value="1"/>
</dbReference>
<dbReference type="HOGENOM" id="CLU_209143_1_0_3"/>
<accession>K9VVH9</accession>
<feature type="region of interest" description="Disordered" evidence="1">
    <location>
        <begin position="1"/>
        <end position="21"/>
    </location>
</feature>
<dbReference type="Proteomes" id="UP000010472">
    <property type="component" value="Chromosome"/>
</dbReference>
<evidence type="ECO:0000256" key="2">
    <source>
        <dbReference type="SAM" id="Phobius"/>
    </source>
</evidence>
<dbReference type="SUPFAM" id="SSF81552">
    <property type="entry name" value="Subunit PsaX of photosystem I reaction centre"/>
    <property type="match status" value="1"/>
</dbReference>
<dbReference type="EMBL" id="CP003620">
    <property type="protein sequence ID" value="AFZ12103.1"/>
    <property type="molecule type" value="Genomic_DNA"/>
</dbReference>
<feature type="transmembrane region" description="Helical" evidence="2">
    <location>
        <begin position="20"/>
        <end position="44"/>
    </location>
</feature>
<dbReference type="InterPro" id="IPR012986">
    <property type="entry name" value="PSI_PsaX"/>
</dbReference>
<protein>
    <submittedName>
        <fullName evidence="3">Photosystem one PsaX</fullName>
    </submittedName>
</protein>
<dbReference type="InterPro" id="IPR036243">
    <property type="entry name" value="PSI_PsaX_sf"/>
</dbReference>
<name>K9VVH9_9CYAN</name>
<dbReference type="eggNOG" id="ENOG5033IEF">
    <property type="taxonomic scope" value="Bacteria"/>
</dbReference>